<evidence type="ECO:0000313" key="2">
    <source>
        <dbReference type="EMBL" id="GHI13923.1"/>
    </source>
</evidence>
<organism evidence="2 3">
    <name type="scientific">Streptomyces virginiae</name>
    <name type="common">Streptomyces cinnamonensis</name>
    <dbReference type="NCBI Taxonomy" id="1961"/>
    <lineage>
        <taxon>Bacteria</taxon>
        <taxon>Bacillati</taxon>
        <taxon>Actinomycetota</taxon>
        <taxon>Actinomycetes</taxon>
        <taxon>Kitasatosporales</taxon>
        <taxon>Streptomycetaceae</taxon>
        <taxon>Streptomyces</taxon>
    </lineage>
</organism>
<comment type="caution">
    <text evidence="2">The sequence shown here is derived from an EMBL/GenBank/DDBJ whole genome shotgun (WGS) entry which is preliminary data.</text>
</comment>
<feature type="compositionally biased region" description="Gly residues" evidence="1">
    <location>
        <begin position="47"/>
        <end position="58"/>
    </location>
</feature>
<sequence>MSNDVPIASLLRVEKGVAAPEEVAAIAVVVACYAQRNSLDRDRDRGATGGAGKGAGSGHGRRRTVQPHAGCWAGCWTCR</sequence>
<proteinExistence type="predicted"/>
<feature type="region of interest" description="Disordered" evidence="1">
    <location>
        <begin position="41"/>
        <end position="65"/>
    </location>
</feature>
<dbReference type="InterPro" id="IPR032716">
    <property type="entry name" value="ACC_epsilon"/>
</dbReference>
<protein>
    <recommendedName>
        <fullName evidence="4">Acyl-CoA carboxylase subunit epsilon</fullName>
    </recommendedName>
</protein>
<reference evidence="3" key="1">
    <citation type="submission" date="2020-09" db="EMBL/GenBank/DDBJ databases">
        <title>Whole genome shotgun sequence of Streptomyces cinnamonensis NBRC 15873.</title>
        <authorList>
            <person name="Komaki H."/>
            <person name="Tamura T."/>
        </authorList>
    </citation>
    <scope>NUCLEOTIDE SEQUENCE [LARGE SCALE GENOMIC DNA]</scope>
    <source>
        <strain evidence="3">NBRC 15873</strain>
    </source>
</reference>
<dbReference type="Proteomes" id="UP000660554">
    <property type="component" value="Unassembled WGS sequence"/>
</dbReference>
<dbReference type="Pfam" id="PF13822">
    <property type="entry name" value="ACC_epsilon"/>
    <property type="match status" value="1"/>
</dbReference>
<accession>A0ABQ3NME0</accession>
<evidence type="ECO:0000256" key="1">
    <source>
        <dbReference type="SAM" id="MobiDB-lite"/>
    </source>
</evidence>
<name>A0ABQ3NME0_STRVG</name>
<keyword evidence="3" id="KW-1185">Reference proteome</keyword>
<dbReference type="EMBL" id="BNDV01000008">
    <property type="protein sequence ID" value="GHI13923.1"/>
    <property type="molecule type" value="Genomic_DNA"/>
</dbReference>
<evidence type="ECO:0000313" key="3">
    <source>
        <dbReference type="Proteomes" id="UP000660554"/>
    </source>
</evidence>
<evidence type="ECO:0008006" key="4">
    <source>
        <dbReference type="Google" id="ProtNLM"/>
    </source>
</evidence>
<gene>
    <name evidence="2" type="ORF">Scinn_33860</name>
</gene>
<dbReference type="RefSeq" id="WP_125539901.1">
    <property type="nucleotide sequence ID" value="NZ_BMRU01000035.1"/>
</dbReference>
<dbReference type="GeneID" id="86952621"/>